<gene>
    <name evidence="2" type="ORF">BSZ39_04910</name>
</gene>
<dbReference type="AlphaFoldDB" id="A0A1Q5Q3N7"/>
<dbReference type="SUPFAM" id="SSF52540">
    <property type="entry name" value="P-loop containing nucleoside triphosphate hydrolases"/>
    <property type="match status" value="1"/>
</dbReference>
<accession>A0A1Q5Q3N7</accession>
<comment type="caution">
    <text evidence="2">The sequence shown here is derived from an EMBL/GenBank/DDBJ whole genome shotgun (WGS) entry which is preliminary data.</text>
</comment>
<sequence length="175" mass="18501">MMTEPRLIALIGAPGSGKTTIAAALAEEIGVSAIDGDEFVERHSGHSPADLAVDLEPADAHAAIRAALVALGESITEPTVVAMPSSVIELDNPDELLAPYTVVFLDVDLATSFPRTGLAAPRPVGFVLPRSLWHEMLVARRPQYEQLADCIIDVSGAIIQAIVEQILTKTADTLK</sequence>
<reference evidence="3" key="1">
    <citation type="submission" date="2016-12" db="EMBL/GenBank/DDBJ databases">
        <authorList>
            <person name="Meng X."/>
        </authorList>
    </citation>
    <scope>NUCLEOTIDE SEQUENCE [LARGE SCALE GENOMIC DNA]</scope>
    <source>
        <strain evidence="3">DSM 19116</strain>
    </source>
</reference>
<organism evidence="2 3">
    <name type="scientific">Bowdeniella nasicola</name>
    <dbReference type="NCBI Taxonomy" id="208480"/>
    <lineage>
        <taxon>Bacteria</taxon>
        <taxon>Bacillati</taxon>
        <taxon>Actinomycetota</taxon>
        <taxon>Actinomycetes</taxon>
        <taxon>Actinomycetales</taxon>
        <taxon>Actinomycetaceae</taxon>
        <taxon>Bowdeniella</taxon>
    </lineage>
</organism>
<dbReference type="InterPro" id="IPR027417">
    <property type="entry name" value="P-loop_NTPase"/>
</dbReference>
<keyword evidence="3" id="KW-1185">Reference proteome</keyword>
<dbReference type="EMBL" id="MQVR01000020">
    <property type="protein sequence ID" value="OKL54309.1"/>
    <property type="molecule type" value="Genomic_DNA"/>
</dbReference>
<evidence type="ECO:0000313" key="3">
    <source>
        <dbReference type="Proteomes" id="UP000185628"/>
    </source>
</evidence>
<proteinExistence type="predicted"/>
<name>A0A1Q5Q3N7_9ACTO</name>
<dbReference type="InterPro" id="IPR031322">
    <property type="entry name" value="Shikimate/glucono_kinase"/>
</dbReference>
<dbReference type="Proteomes" id="UP000185628">
    <property type="component" value="Unassembled WGS sequence"/>
</dbReference>
<protein>
    <recommendedName>
        <fullName evidence="1">AAA+ ATPase domain-containing protein</fullName>
    </recommendedName>
</protein>
<dbReference type="Gene3D" id="3.40.50.300">
    <property type="entry name" value="P-loop containing nucleotide triphosphate hydrolases"/>
    <property type="match status" value="1"/>
</dbReference>
<dbReference type="PRINTS" id="PR01100">
    <property type="entry name" value="SHIKIMTKNASE"/>
</dbReference>
<dbReference type="InterPro" id="IPR003593">
    <property type="entry name" value="AAA+_ATPase"/>
</dbReference>
<evidence type="ECO:0000313" key="2">
    <source>
        <dbReference type="EMBL" id="OKL54309.1"/>
    </source>
</evidence>
<dbReference type="SMART" id="SM00382">
    <property type="entry name" value="AAA"/>
    <property type="match status" value="1"/>
</dbReference>
<feature type="domain" description="AAA+ ATPase" evidence="1">
    <location>
        <begin position="4"/>
        <end position="130"/>
    </location>
</feature>
<dbReference type="Pfam" id="PF01202">
    <property type="entry name" value="SKI"/>
    <property type="match status" value="1"/>
</dbReference>
<evidence type="ECO:0000259" key="1">
    <source>
        <dbReference type="SMART" id="SM00382"/>
    </source>
</evidence>